<dbReference type="EMBL" id="PZQS01000013">
    <property type="protein sequence ID" value="PVD19711.1"/>
    <property type="molecule type" value="Genomic_DNA"/>
</dbReference>
<accession>A0A2T7NEX1</accession>
<keyword evidence="2" id="KW-1185">Reference proteome</keyword>
<evidence type="ECO:0000313" key="2">
    <source>
        <dbReference type="Proteomes" id="UP000245119"/>
    </source>
</evidence>
<dbReference type="AlphaFoldDB" id="A0A2T7NEX1"/>
<reference evidence="1 2" key="1">
    <citation type="submission" date="2018-04" db="EMBL/GenBank/DDBJ databases">
        <title>The genome of golden apple snail Pomacea canaliculata provides insight into stress tolerance and invasive adaptation.</title>
        <authorList>
            <person name="Liu C."/>
            <person name="Liu B."/>
            <person name="Ren Y."/>
            <person name="Zhang Y."/>
            <person name="Wang H."/>
            <person name="Li S."/>
            <person name="Jiang F."/>
            <person name="Yin L."/>
            <person name="Zhang G."/>
            <person name="Qian W."/>
            <person name="Fan W."/>
        </authorList>
    </citation>
    <scope>NUCLEOTIDE SEQUENCE [LARGE SCALE GENOMIC DNA]</scope>
    <source>
        <strain evidence="1">SZHN2017</strain>
        <tissue evidence="1">Muscle</tissue>
    </source>
</reference>
<protein>
    <submittedName>
        <fullName evidence="1">Uncharacterized protein</fullName>
    </submittedName>
</protein>
<proteinExistence type="predicted"/>
<gene>
    <name evidence="1" type="ORF">C0Q70_20202</name>
</gene>
<evidence type="ECO:0000313" key="1">
    <source>
        <dbReference type="EMBL" id="PVD19711.1"/>
    </source>
</evidence>
<sequence length="96" mass="10638">MLCELLWVPTRRFGKSSEHGLCYVTRDRLSSTYMTTEVATTSLSEQLQEFWSLATAATSMRVVIGDSLNEQLLDCMSSPVSLNEQLLDCVSSPATV</sequence>
<dbReference type="Proteomes" id="UP000245119">
    <property type="component" value="Linkage Group LG13"/>
</dbReference>
<organism evidence="1 2">
    <name type="scientific">Pomacea canaliculata</name>
    <name type="common">Golden apple snail</name>
    <dbReference type="NCBI Taxonomy" id="400727"/>
    <lineage>
        <taxon>Eukaryota</taxon>
        <taxon>Metazoa</taxon>
        <taxon>Spiralia</taxon>
        <taxon>Lophotrochozoa</taxon>
        <taxon>Mollusca</taxon>
        <taxon>Gastropoda</taxon>
        <taxon>Caenogastropoda</taxon>
        <taxon>Architaenioglossa</taxon>
        <taxon>Ampullarioidea</taxon>
        <taxon>Ampullariidae</taxon>
        <taxon>Pomacea</taxon>
    </lineage>
</organism>
<comment type="caution">
    <text evidence="1">The sequence shown here is derived from an EMBL/GenBank/DDBJ whole genome shotgun (WGS) entry which is preliminary data.</text>
</comment>
<name>A0A2T7NEX1_POMCA</name>